<feature type="domain" description="Fibronectin type-III" evidence="2">
    <location>
        <begin position="268"/>
        <end position="381"/>
    </location>
</feature>
<keyword evidence="1" id="KW-0472">Membrane</keyword>
<evidence type="ECO:0000313" key="4">
    <source>
        <dbReference type="EMBL" id="CAL1147489.1"/>
    </source>
</evidence>
<feature type="transmembrane region" description="Helical" evidence="1">
    <location>
        <begin position="686"/>
        <end position="703"/>
    </location>
</feature>
<dbReference type="Proteomes" id="UP001152797">
    <property type="component" value="Unassembled WGS sequence"/>
</dbReference>
<evidence type="ECO:0000259" key="2">
    <source>
        <dbReference type="PROSITE" id="PS50853"/>
    </source>
</evidence>
<name>A0A9P1FY99_9DINO</name>
<reference evidence="3" key="1">
    <citation type="submission" date="2022-10" db="EMBL/GenBank/DDBJ databases">
        <authorList>
            <person name="Chen Y."/>
            <person name="Dougan E. K."/>
            <person name="Chan C."/>
            <person name="Rhodes N."/>
            <person name="Thang M."/>
        </authorList>
    </citation>
    <scope>NUCLEOTIDE SEQUENCE</scope>
</reference>
<evidence type="ECO:0000313" key="3">
    <source>
        <dbReference type="EMBL" id="CAI3994114.1"/>
    </source>
</evidence>
<dbReference type="Gene3D" id="2.60.40.10">
    <property type="entry name" value="Immunoglobulins"/>
    <property type="match status" value="1"/>
</dbReference>
<dbReference type="EMBL" id="CAMXCT020001911">
    <property type="protein sequence ID" value="CAL1147489.1"/>
    <property type="molecule type" value="Genomic_DNA"/>
</dbReference>
<organism evidence="3">
    <name type="scientific">Cladocopium goreaui</name>
    <dbReference type="NCBI Taxonomy" id="2562237"/>
    <lineage>
        <taxon>Eukaryota</taxon>
        <taxon>Sar</taxon>
        <taxon>Alveolata</taxon>
        <taxon>Dinophyceae</taxon>
        <taxon>Suessiales</taxon>
        <taxon>Symbiodiniaceae</taxon>
        <taxon>Cladocopium</taxon>
    </lineage>
</organism>
<dbReference type="AlphaFoldDB" id="A0A9P1FY99"/>
<dbReference type="InterPro" id="IPR003961">
    <property type="entry name" value="FN3_dom"/>
</dbReference>
<keyword evidence="1" id="KW-1133">Transmembrane helix</keyword>
<proteinExistence type="predicted"/>
<dbReference type="InterPro" id="IPR036116">
    <property type="entry name" value="FN3_sf"/>
</dbReference>
<dbReference type="CDD" id="cd00063">
    <property type="entry name" value="FN3"/>
    <property type="match status" value="1"/>
</dbReference>
<evidence type="ECO:0000313" key="5">
    <source>
        <dbReference type="EMBL" id="CAL4781426.1"/>
    </source>
</evidence>
<accession>A0A9P1FY99</accession>
<feature type="transmembrane region" description="Helical" evidence="1">
    <location>
        <begin position="569"/>
        <end position="589"/>
    </location>
</feature>
<comment type="caution">
    <text evidence="3">The sequence shown here is derived from an EMBL/GenBank/DDBJ whole genome shotgun (WGS) entry which is preliminary data.</text>
</comment>
<reference evidence="4" key="2">
    <citation type="submission" date="2024-04" db="EMBL/GenBank/DDBJ databases">
        <authorList>
            <person name="Chen Y."/>
            <person name="Shah S."/>
            <person name="Dougan E. K."/>
            <person name="Thang M."/>
            <person name="Chan C."/>
        </authorList>
    </citation>
    <scope>NUCLEOTIDE SEQUENCE [LARGE SCALE GENOMIC DNA]</scope>
</reference>
<dbReference type="EMBL" id="CAMXCT010001911">
    <property type="protein sequence ID" value="CAI3994114.1"/>
    <property type="molecule type" value="Genomic_DNA"/>
</dbReference>
<protein>
    <submittedName>
        <fullName evidence="5">Amidase</fullName>
    </submittedName>
</protein>
<dbReference type="EMBL" id="CAMXCT030001911">
    <property type="protein sequence ID" value="CAL4781426.1"/>
    <property type="molecule type" value="Genomic_DNA"/>
</dbReference>
<sequence>MTDVGLCSEKERWLNEVPKDQADELWPPPVWPGHFCRRSFLQLRDSSGLSAQQPPYSFAVRYDLRPLSKQMSGVSAYLMLMDGESLRRIGKGSGLDLVAAAKSWIARHALCAPPQLLARDADGKLTGEVVAQPDPHLYGNGEGVLLMSVVLTADLKDWRDWRPVGDLMSYRLGSPPVQCGLCGMAVAQRDLLAHQKECLEVMIPCPRCGKRVLIRELSAHQKGRDCLSQLVMSTQTEDLETEDVGSQCVTPALLPVAVQTSYASALLAPSIRAEEAVPALVPSLAIRWQAPPSQVRQMLTEYQLTVSEFMGGDERWKHLRVELLDIERLEKLSGLSNGELRHELTNLRPGTKYRLELQLRAVDGCLGPKAQVTLHTLSRLAGFEGLSEDERLHLASAMVPEGPAQRPESLSVREQATQAGPGFVTGACKSEISREVGVQAFPKIFTETACQIDPLVAIQKDTASGPEWPLLSHCAVQCKAGSRESSSQCEVKLSDCSCQAQFPARPYTGDQKAELEMDLQSGVPGWREVLQQTGFSQLLRLLLVVMGNATALAGILLADLVPQEMWPMLASLIVLLPFNALELLFFQTFPPSRRSSTKLRIWRWRHPNTNMLIQAAVVTISPDALHFYRAPMQPGGRRFTGVVGPQPESPVRKVPGTTELCAAKCPMCSQLSPIPRMGDLWRSSRFLLYCHLPQLVLAILLLLRRIDLGLVSELDVGRVALHGFTVLAHGICILWIVGHWLQYRFRRKSQKLKVSDLIAEP</sequence>
<dbReference type="InterPro" id="IPR013083">
    <property type="entry name" value="Znf_RING/FYVE/PHD"/>
</dbReference>
<evidence type="ECO:0000256" key="1">
    <source>
        <dbReference type="SAM" id="Phobius"/>
    </source>
</evidence>
<feature type="transmembrane region" description="Helical" evidence="1">
    <location>
        <begin position="723"/>
        <end position="743"/>
    </location>
</feature>
<dbReference type="Gene3D" id="3.30.40.10">
    <property type="entry name" value="Zinc/RING finger domain, C3HC4 (zinc finger)"/>
    <property type="match status" value="1"/>
</dbReference>
<dbReference type="PROSITE" id="PS50853">
    <property type="entry name" value="FN3"/>
    <property type="match status" value="1"/>
</dbReference>
<dbReference type="InterPro" id="IPR013783">
    <property type="entry name" value="Ig-like_fold"/>
</dbReference>
<evidence type="ECO:0000313" key="6">
    <source>
        <dbReference type="Proteomes" id="UP001152797"/>
    </source>
</evidence>
<dbReference type="SUPFAM" id="SSF49265">
    <property type="entry name" value="Fibronectin type III"/>
    <property type="match status" value="1"/>
</dbReference>
<keyword evidence="6" id="KW-1185">Reference proteome</keyword>
<keyword evidence="1" id="KW-0812">Transmembrane</keyword>
<dbReference type="OrthoDB" id="411986at2759"/>
<gene>
    <name evidence="3" type="ORF">C1SCF055_LOCUS20789</name>
</gene>